<dbReference type="OrthoDB" id="5410926at2759"/>
<accession>A0A6J3MI66</accession>
<reference evidence="3" key="1">
    <citation type="submission" date="2020-01" db="EMBL/GenBank/DDBJ databases">
        <authorList>
            <consortium name="DOE Joint Genome Institute"/>
            <person name="Haridas S."/>
            <person name="Albert R."/>
            <person name="Binder M."/>
            <person name="Bloem J."/>
            <person name="Labutti K."/>
            <person name="Salamov A."/>
            <person name="Andreopoulos B."/>
            <person name="Baker S.E."/>
            <person name="Barry K."/>
            <person name="Bills G."/>
            <person name="Bluhm B.H."/>
            <person name="Cannon C."/>
            <person name="Castanera R."/>
            <person name="Culley D.E."/>
            <person name="Daum C."/>
            <person name="Ezra D."/>
            <person name="Gonzalez J.B."/>
            <person name="Henrissat B."/>
            <person name="Kuo A."/>
            <person name="Liang C."/>
            <person name="Lipzen A."/>
            <person name="Lutzoni F."/>
            <person name="Magnuson J."/>
            <person name="Mondo S."/>
            <person name="Nolan M."/>
            <person name="Ohm R."/>
            <person name="Pangilinan J."/>
            <person name="Park H.-J."/>
            <person name="Ramirez L."/>
            <person name="Alfaro M."/>
            <person name="Sun H."/>
            <person name="Tritt A."/>
            <person name="Yoshinaga Y."/>
            <person name="Zwiers L.-H."/>
            <person name="Turgeon B.G."/>
            <person name="Goodwin S.B."/>
            <person name="Spatafora J.W."/>
            <person name="Crous P.W."/>
            <person name="Grigoriev I.V."/>
        </authorList>
    </citation>
    <scope>NUCLEOTIDE SEQUENCE</scope>
    <source>
        <strain evidence="3">CBS 342.82</strain>
    </source>
</reference>
<reference evidence="3" key="3">
    <citation type="submission" date="2025-08" db="UniProtKB">
        <authorList>
            <consortium name="RefSeq"/>
        </authorList>
    </citation>
    <scope>IDENTIFICATION</scope>
    <source>
        <strain evidence="3">CBS 342.82</strain>
    </source>
</reference>
<keyword evidence="1" id="KW-0732">Signal</keyword>
<dbReference type="PANTHER" id="PTHR39599">
    <property type="entry name" value="GPI-ANCHORED PROTEIN (EUROFUNG)-RELATED-RELATED"/>
    <property type="match status" value="1"/>
</dbReference>
<feature type="signal peptide" evidence="1">
    <location>
        <begin position="1"/>
        <end position="19"/>
    </location>
</feature>
<gene>
    <name evidence="3" type="ORF">K489DRAFT_377028</name>
</gene>
<dbReference type="GeneID" id="54361861"/>
<sequence length="241" mass="23811">MRPTSSTMLAASMLISVSAASISATEAPTLTSASFSSSTPQPFTNAFDPFLGDIAFLSPAQRAAENINNATESYSSAAAHDFLKKRQSGTNCPSSFNSCSSIGAANLCCISGTTCTADFAGRGACCPVGAVCTGTVLGVITAGTLNGNGVLVTATTTATGTASNNANGGLVTQNSPLPTTVYAPTQMTSAVQGAGGNGATSNGGFIVAGTNTVATFGAAARGAEIPMVASLIIRALQYLPL</sequence>
<reference evidence="3" key="2">
    <citation type="submission" date="2020-04" db="EMBL/GenBank/DDBJ databases">
        <authorList>
            <consortium name="NCBI Genome Project"/>
        </authorList>
    </citation>
    <scope>NUCLEOTIDE SEQUENCE</scope>
    <source>
        <strain evidence="3">CBS 342.82</strain>
    </source>
</reference>
<dbReference type="RefSeq" id="XP_033463633.1">
    <property type="nucleotide sequence ID" value="XM_033604061.1"/>
</dbReference>
<evidence type="ECO:0000313" key="3">
    <source>
        <dbReference type="RefSeq" id="XP_033463633.1"/>
    </source>
</evidence>
<evidence type="ECO:0000313" key="2">
    <source>
        <dbReference type="Proteomes" id="UP000504637"/>
    </source>
</evidence>
<dbReference type="PANTHER" id="PTHR39599:SF1">
    <property type="entry name" value="GPI-ANCHORED PROTEIN (EUROFUNG)"/>
    <property type="match status" value="1"/>
</dbReference>
<dbReference type="AlphaFoldDB" id="A0A6J3MI66"/>
<keyword evidence="2" id="KW-1185">Reference proteome</keyword>
<organism evidence="3">
    <name type="scientific">Dissoconium aciculare CBS 342.82</name>
    <dbReference type="NCBI Taxonomy" id="1314786"/>
    <lineage>
        <taxon>Eukaryota</taxon>
        <taxon>Fungi</taxon>
        <taxon>Dikarya</taxon>
        <taxon>Ascomycota</taxon>
        <taxon>Pezizomycotina</taxon>
        <taxon>Dothideomycetes</taxon>
        <taxon>Dothideomycetidae</taxon>
        <taxon>Mycosphaerellales</taxon>
        <taxon>Dissoconiaceae</taxon>
        <taxon>Dissoconium</taxon>
    </lineage>
</organism>
<evidence type="ECO:0000256" key="1">
    <source>
        <dbReference type="SAM" id="SignalP"/>
    </source>
</evidence>
<dbReference type="Proteomes" id="UP000504637">
    <property type="component" value="Unplaced"/>
</dbReference>
<evidence type="ECO:0008006" key="4">
    <source>
        <dbReference type="Google" id="ProtNLM"/>
    </source>
</evidence>
<proteinExistence type="predicted"/>
<name>A0A6J3MI66_9PEZI</name>
<protein>
    <recommendedName>
        <fullName evidence="4">GPI anchored protein</fullName>
    </recommendedName>
</protein>
<feature type="chain" id="PRO_5027105111" description="GPI anchored protein" evidence="1">
    <location>
        <begin position="20"/>
        <end position="241"/>
    </location>
</feature>